<name>A0A846QHZ6_9BACT</name>
<dbReference type="InterPro" id="IPR033199">
    <property type="entry name" value="DDAH-like"/>
</dbReference>
<dbReference type="Proteomes" id="UP000580856">
    <property type="component" value="Unassembled WGS sequence"/>
</dbReference>
<evidence type="ECO:0000256" key="3">
    <source>
        <dbReference type="PIRSR" id="PIRSR633199-1"/>
    </source>
</evidence>
<dbReference type="GO" id="GO:0000052">
    <property type="term" value="P:citrulline metabolic process"/>
    <property type="evidence" value="ECO:0007669"/>
    <property type="project" value="TreeGrafter"/>
</dbReference>
<dbReference type="GO" id="GO:0016597">
    <property type="term" value="F:amino acid binding"/>
    <property type="evidence" value="ECO:0007669"/>
    <property type="project" value="TreeGrafter"/>
</dbReference>
<dbReference type="GO" id="GO:0006525">
    <property type="term" value="P:arginine metabolic process"/>
    <property type="evidence" value="ECO:0007669"/>
    <property type="project" value="TreeGrafter"/>
</dbReference>
<evidence type="ECO:0000313" key="4">
    <source>
        <dbReference type="EMBL" id="NJB66657.1"/>
    </source>
</evidence>
<reference evidence="4 5" key="1">
    <citation type="submission" date="2020-03" db="EMBL/GenBank/DDBJ databases">
        <title>Genomic Encyclopedia of Type Strains, Phase IV (KMG-IV): sequencing the most valuable type-strain genomes for metagenomic binning, comparative biology and taxonomic classification.</title>
        <authorList>
            <person name="Goeker M."/>
        </authorList>
    </citation>
    <scope>NUCLEOTIDE SEQUENCE [LARGE SCALE GENOMIC DNA]</scope>
    <source>
        <strain evidence="4 5">DSM 24233</strain>
    </source>
</reference>
<keyword evidence="5" id="KW-1185">Reference proteome</keyword>
<dbReference type="GO" id="GO:0045429">
    <property type="term" value="P:positive regulation of nitric oxide biosynthetic process"/>
    <property type="evidence" value="ECO:0007669"/>
    <property type="project" value="TreeGrafter"/>
</dbReference>
<dbReference type="EMBL" id="JAATJA010000001">
    <property type="protein sequence ID" value="NJB66657.1"/>
    <property type="molecule type" value="Genomic_DNA"/>
</dbReference>
<dbReference type="SUPFAM" id="SSF55909">
    <property type="entry name" value="Pentein"/>
    <property type="match status" value="1"/>
</dbReference>
<sequence length="253" mass="27332">MFTHAIVRTPCPDFAKGLTTSTHLGAADYDLMLVQHAAYVDALRGLGLAVDVLPAESSFPDAHFVEDVAVVVPEVAVITNPGASERNGEKETIVSALAKYRTLARIEAPGTLDGGDVLLVNKHFFIGVSDRTNAEGARQLGEIMASHGYTWTPVPVGAGLHFKSSVNWVGGNTLLVTKDFADRKEIEGFDLLVVDKDEEYASNTLLINDTLITPTGFPKTRKMLDGLGRNIVELDMSETRKMDGGLTCLSLRF</sequence>
<dbReference type="PANTHER" id="PTHR12737:SF9">
    <property type="entry name" value="DIMETHYLARGININASE"/>
    <property type="match status" value="1"/>
</dbReference>
<evidence type="ECO:0000256" key="2">
    <source>
        <dbReference type="ARBA" id="ARBA00022801"/>
    </source>
</evidence>
<evidence type="ECO:0000256" key="1">
    <source>
        <dbReference type="ARBA" id="ARBA00008532"/>
    </source>
</evidence>
<comment type="caution">
    <text evidence="4">The sequence shown here is derived from an EMBL/GenBank/DDBJ whole genome shotgun (WGS) entry which is preliminary data.</text>
</comment>
<keyword evidence="2 4" id="KW-0378">Hydrolase</keyword>
<dbReference type="AlphaFoldDB" id="A0A846QHZ6"/>
<accession>A0A846QHZ6</accession>
<evidence type="ECO:0000313" key="5">
    <source>
        <dbReference type="Proteomes" id="UP000580856"/>
    </source>
</evidence>
<dbReference type="Gene3D" id="3.75.10.10">
    <property type="entry name" value="L-arginine/glycine Amidinotransferase, Chain A"/>
    <property type="match status" value="1"/>
</dbReference>
<proteinExistence type="inferred from homology"/>
<organism evidence="4 5">
    <name type="scientific">Desulfobaculum xiamenense</name>
    <dbReference type="NCBI Taxonomy" id="995050"/>
    <lineage>
        <taxon>Bacteria</taxon>
        <taxon>Pseudomonadati</taxon>
        <taxon>Thermodesulfobacteriota</taxon>
        <taxon>Desulfovibrionia</taxon>
        <taxon>Desulfovibrionales</taxon>
        <taxon>Desulfovibrionaceae</taxon>
        <taxon>Desulfobaculum</taxon>
    </lineage>
</organism>
<dbReference type="PANTHER" id="PTHR12737">
    <property type="entry name" value="DIMETHYLARGININE DIMETHYLAMINOHYDROLASE"/>
    <property type="match status" value="1"/>
</dbReference>
<feature type="active site" description="Nucleophile" evidence="3">
    <location>
        <position position="248"/>
    </location>
</feature>
<dbReference type="RefSeq" id="WP_167939775.1">
    <property type="nucleotide sequence ID" value="NZ_JAATJA010000001.1"/>
</dbReference>
<protein>
    <submittedName>
        <fullName evidence="4">Dimethylargininase</fullName>
        <ecNumber evidence="4">3.5.3.18</ecNumber>
    </submittedName>
</protein>
<dbReference type="GO" id="GO:0016403">
    <property type="term" value="F:dimethylargininase activity"/>
    <property type="evidence" value="ECO:0007669"/>
    <property type="project" value="UniProtKB-EC"/>
</dbReference>
<comment type="similarity">
    <text evidence="1">Belongs to the DDAH family.</text>
</comment>
<gene>
    <name evidence="4" type="ORF">GGQ74_000297</name>
</gene>
<dbReference type="EC" id="3.5.3.18" evidence="4"/>
<feature type="active site" description="Proton donor" evidence="3">
    <location>
        <position position="161"/>
    </location>
</feature>